<sequence length="231" mass="25005">MTGDEAFKAATEIAKTTGKAIDASEKASRYLADIFGEAINALAGAVADTAIGFKIRNRASVAIKTERHLQALGLDRSFLKIEERAAVPLIEALSVESDDGLQDIWASYIANAADPQNSTIGVTAVITNAISKLEPEDKEVLDQLFEIDLAEPRQESIKLKPSDFNMTEEALNFSLARFVALGLFSCDNSGSVGFAAADSHKMPCNVEIYTSIGWFRALPLLLMFKQSIMRG</sequence>
<dbReference type="RefSeq" id="WP_335916680.1">
    <property type="nucleotide sequence ID" value="NZ_JBAMYB010000032.1"/>
</dbReference>
<accession>A0ABU8CYD1</accession>
<proteinExistence type="predicted"/>
<organism evidence="1 2">
    <name type="scientific">Rhizobium aouanii</name>
    <dbReference type="NCBI Taxonomy" id="3118145"/>
    <lineage>
        <taxon>Bacteria</taxon>
        <taxon>Pseudomonadati</taxon>
        <taxon>Pseudomonadota</taxon>
        <taxon>Alphaproteobacteria</taxon>
        <taxon>Hyphomicrobiales</taxon>
        <taxon>Rhizobiaceae</taxon>
        <taxon>Rhizobium/Agrobacterium group</taxon>
        <taxon>Rhizobium</taxon>
    </lineage>
</organism>
<gene>
    <name evidence="1" type="ORF">V8Q02_33940</name>
</gene>
<dbReference type="InterPro" id="IPR025506">
    <property type="entry name" value="Abi_alpha"/>
</dbReference>
<dbReference type="Pfam" id="PF14337">
    <property type="entry name" value="Abi_alpha"/>
    <property type="match status" value="1"/>
</dbReference>
<name>A0ABU8CYD1_9HYPH</name>
<reference evidence="1 2" key="1">
    <citation type="submission" date="2024-01" db="EMBL/GenBank/DDBJ databases">
        <title>Draft genome sequences of three bacterial strains isolated from Acacia saligna represent a potential new species within the genus Rhizobium.</title>
        <authorList>
            <person name="Tambong J.T."/>
            <person name="Mnasri B."/>
        </authorList>
    </citation>
    <scope>NUCLEOTIDE SEQUENCE [LARGE SCALE GENOMIC DNA]</scope>
    <source>
        <strain evidence="1 2">1AS12I</strain>
    </source>
</reference>
<evidence type="ECO:0008006" key="3">
    <source>
        <dbReference type="Google" id="ProtNLM"/>
    </source>
</evidence>
<dbReference type="EMBL" id="JBAMYC010000033">
    <property type="protein sequence ID" value="MEI1252954.1"/>
    <property type="molecule type" value="Genomic_DNA"/>
</dbReference>
<comment type="caution">
    <text evidence="1">The sequence shown here is derived from an EMBL/GenBank/DDBJ whole genome shotgun (WGS) entry which is preliminary data.</text>
</comment>
<dbReference type="Proteomes" id="UP001531129">
    <property type="component" value="Unassembled WGS sequence"/>
</dbReference>
<protein>
    <recommendedName>
        <fullName evidence="3">DUF4393 domain-containing protein</fullName>
    </recommendedName>
</protein>
<evidence type="ECO:0000313" key="1">
    <source>
        <dbReference type="EMBL" id="MEI1252954.1"/>
    </source>
</evidence>
<evidence type="ECO:0000313" key="2">
    <source>
        <dbReference type="Proteomes" id="UP001531129"/>
    </source>
</evidence>
<keyword evidence="2" id="KW-1185">Reference proteome</keyword>